<gene>
    <name evidence="1" type="ORF">JOC95_001942</name>
</gene>
<organism evidence="1 2">
    <name type="scientific">Sutcliffiella tianshenii</name>
    <dbReference type="NCBI Taxonomy" id="1463404"/>
    <lineage>
        <taxon>Bacteria</taxon>
        <taxon>Bacillati</taxon>
        <taxon>Bacillota</taxon>
        <taxon>Bacilli</taxon>
        <taxon>Bacillales</taxon>
        <taxon>Bacillaceae</taxon>
        <taxon>Sutcliffiella</taxon>
    </lineage>
</organism>
<sequence length="74" mass="8611">MHQVPRPSMMATQIILRKLFLNKCLFKFKFYIVMDGFLGIRDYSTIFEDILEKEAGEPSPCFVAVIRKPVVTNQ</sequence>
<evidence type="ECO:0000313" key="2">
    <source>
        <dbReference type="Proteomes" id="UP000737402"/>
    </source>
</evidence>
<dbReference type="Proteomes" id="UP000737402">
    <property type="component" value="Unassembled WGS sequence"/>
</dbReference>
<comment type="caution">
    <text evidence="1">The sequence shown here is derived from an EMBL/GenBank/DDBJ whole genome shotgun (WGS) entry which is preliminary data.</text>
</comment>
<protein>
    <submittedName>
        <fullName evidence="1">Uncharacterized protein</fullName>
    </submittedName>
</protein>
<reference evidence="1 2" key="1">
    <citation type="submission" date="2021-01" db="EMBL/GenBank/DDBJ databases">
        <title>Genomic Encyclopedia of Type Strains, Phase IV (KMG-IV): sequencing the most valuable type-strain genomes for metagenomic binning, comparative biology and taxonomic classification.</title>
        <authorList>
            <person name="Goeker M."/>
        </authorList>
    </citation>
    <scope>NUCLEOTIDE SEQUENCE [LARGE SCALE GENOMIC DNA]</scope>
    <source>
        <strain evidence="1 2">DSM 25879</strain>
    </source>
</reference>
<evidence type="ECO:0000313" key="1">
    <source>
        <dbReference type="EMBL" id="MBM7620090.1"/>
    </source>
</evidence>
<proteinExistence type="predicted"/>
<name>A0ABS2P0X4_9BACI</name>
<accession>A0ABS2P0X4</accession>
<keyword evidence="2" id="KW-1185">Reference proteome</keyword>
<dbReference type="EMBL" id="JAFBED010000003">
    <property type="protein sequence ID" value="MBM7620090.1"/>
    <property type="molecule type" value="Genomic_DNA"/>
</dbReference>